<dbReference type="STRING" id="1291764.GCA_001311235_00454"/>
<comment type="similarity">
    <text evidence="2">Belongs to the binding-protein-dependent transport system permease family. MalFG subfamily.</text>
</comment>
<dbReference type="PANTHER" id="PTHR32243:SF50">
    <property type="entry name" value="MALTOSE_MALTODEXTRIN TRANSPORT SYSTEM PERMEASE PROTEIN MALG"/>
    <property type="match status" value="1"/>
</dbReference>
<sequence>MKSYKSQQKISLVLRYALLTLLAAIWLFPVLWIILASFSSTTTGFVQTFIPQHWTLSNYVNIFQNPLFPYGNWLINTFVIAVLSMIISTIFVLIVSFSLSRLHFKMKKTYMQLALILGMFPGLMSMVSLYYIMKAFNMLNLIGLLLIYVGGAGLGFYIFKGFLDTIPASIDEAAIIDGATKWQLFWHITLPLSKPIIVYTALMAFIGPWLDFLLPMILLGTGSPKNWTVAYGLQNMMTNAKGAAGGYFPQFVAGCIIVAVPITILFIVMQRFYVNGITAGADKG</sequence>
<keyword evidence="5" id="KW-0762">Sugar transport</keyword>
<keyword evidence="10 11" id="KW-0472">Membrane</keyword>
<dbReference type="InterPro" id="IPR050901">
    <property type="entry name" value="BP-dep_ABC_trans_perm"/>
</dbReference>
<dbReference type="PROSITE" id="PS50928">
    <property type="entry name" value="ABC_TM1"/>
    <property type="match status" value="1"/>
</dbReference>
<feature type="domain" description="ABC transmembrane type-1" evidence="12">
    <location>
        <begin position="74"/>
        <end position="269"/>
    </location>
</feature>
<dbReference type="CDD" id="cd06261">
    <property type="entry name" value="TM_PBP2"/>
    <property type="match status" value="1"/>
</dbReference>
<organism evidence="13 14">
    <name type="scientific">Lactococcus fujiensis JCM 16395</name>
    <dbReference type="NCBI Taxonomy" id="1291764"/>
    <lineage>
        <taxon>Bacteria</taxon>
        <taxon>Bacillati</taxon>
        <taxon>Bacillota</taxon>
        <taxon>Bacilli</taxon>
        <taxon>Lactobacillales</taxon>
        <taxon>Streptococcaceae</taxon>
        <taxon>Lactococcus</taxon>
    </lineage>
</organism>
<feature type="transmembrane region" description="Helical" evidence="11">
    <location>
        <begin position="73"/>
        <end position="99"/>
    </location>
</feature>
<proteinExistence type="inferred from homology"/>
<evidence type="ECO:0000256" key="7">
    <source>
        <dbReference type="ARBA" id="ARBA00022856"/>
    </source>
</evidence>
<evidence type="ECO:0000256" key="3">
    <source>
        <dbReference type="ARBA" id="ARBA00022448"/>
    </source>
</evidence>
<dbReference type="AlphaFoldDB" id="A0A2A5RPN8"/>
<keyword evidence="6 11" id="KW-0812">Transmembrane</keyword>
<dbReference type="Proteomes" id="UP000218181">
    <property type="component" value="Unassembled WGS sequence"/>
</dbReference>
<evidence type="ECO:0000256" key="8">
    <source>
        <dbReference type="ARBA" id="ARBA00022927"/>
    </source>
</evidence>
<dbReference type="SUPFAM" id="SSF161098">
    <property type="entry name" value="MetI-like"/>
    <property type="match status" value="1"/>
</dbReference>
<evidence type="ECO:0000256" key="2">
    <source>
        <dbReference type="ARBA" id="ARBA00009047"/>
    </source>
</evidence>
<dbReference type="RefSeq" id="WP_096816832.1">
    <property type="nucleotide sequence ID" value="NZ_JXJU01000001.1"/>
</dbReference>
<feature type="transmembrane region" description="Helical" evidence="11">
    <location>
        <begin position="138"/>
        <end position="159"/>
    </location>
</feature>
<dbReference type="OrthoDB" id="9794684at2"/>
<dbReference type="GO" id="GO:0005886">
    <property type="term" value="C:plasma membrane"/>
    <property type="evidence" value="ECO:0007669"/>
    <property type="project" value="UniProtKB-SubCell"/>
</dbReference>
<feature type="transmembrane region" description="Helical" evidence="11">
    <location>
        <begin position="111"/>
        <end position="132"/>
    </location>
</feature>
<keyword evidence="4" id="KW-1003">Cell membrane</keyword>
<reference evidence="13 14" key="1">
    <citation type="submission" date="2014-12" db="EMBL/GenBank/DDBJ databases">
        <title>Draft genome sequences of 10 type strains of Lactococcus.</title>
        <authorList>
            <person name="Sun Z."/>
            <person name="Zhong Z."/>
            <person name="Liu W."/>
            <person name="Zhang W."/>
            <person name="Zhang H."/>
        </authorList>
    </citation>
    <scope>NUCLEOTIDE SEQUENCE [LARGE SCALE GENOMIC DNA]</scope>
    <source>
        <strain evidence="13 14">JCM 16395</strain>
    </source>
</reference>
<evidence type="ECO:0000256" key="4">
    <source>
        <dbReference type="ARBA" id="ARBA00022475"/>
    </source>
</evidence>
<protein>
    <submittedName>
        <fullName evidence="13">Sugar ABC transporter permease</fullName>
    </submittedName>
</protein>
<keyword evidence="14" id="KW-1185">Reference proteome</keyword>
<feature type="transmembrane region" description="Helical" evidence="11">
    <location>
        <begin position="247"/>
        <end position="268"/>
    </location>
</feature>
<dbReference type="Gene3D" id="1.10.3720.10">
    <property type="entry name" value="MetI-like"/>
    <property type="match status" value="1"/>
</dbReference>
<evidence type="ECO:0000313" key="14">
    <source>
        <dbReference type="Proteomes" id="UP000218181"/>
    </source>
</evidence>
<dbReference type="InterPro" id="IPR000515">
    <property type="entry name" value="MetI-like"/>
</dbReference>
<comment type="subcellular location">
    <subcellularLocation>
        <location evidence="1 11">Cell membrane</location>
        <topology evidence="1 11">Multi-pass membrane protein</topology>
    </subcellularLocation>
</comment>
<keyword evidence="3 11" id="KW-0813">Transport</keyword>
<accession>A0A2A5RPN8</accession>
<evidence type="ECO:0000259" key="12">
    <source>
        <dbReference type="PROSITE" id="PS50928"/>
    </source>
</evidence>
<dbReference type="EMBL" id="JXJU01000001">
    <property type="protein sequence ID" value="PCS01349.1"/>
    <property type="molecule type" value="Genomic_DNA"/>
</dbReference>
<comment type="caution">
    <text evidence="13">The sequence shown here is derived from an EMBL/GenBank/DDBJ whole genome shotgun (WGS) entry which is preliminary data.</text>
</comment>
<dbReference type="GO" id="GO:0055085">
    <property type="term" value="P:transmembrane transport"/>
    <property type="evidence" value="ECO:0007669"/>
    <property type="project" value="InterPro"/>
</dbReference>
<evidence type="ECO:0000256" key="9">
    <source>
        <dbReference type="ARBA" id="ARBA00022989"/>
    </source>
</evidence>
<evidence type="ECO:0000256" key="11">
    <source>
        <dbReference type="RuleBase" id="RU363032"/>
    </source>
</evidence>
<evidence type="ECO:0000256" key="6">
    <source>
        <dbReference type="ARBA" id="ARBA00022692"/>
    </source>
</evidence>
<keyword evidence="8" id="KW-0653">Protein transport</keyword>
<dbReference type="InterPro" id="IPR035906">
    <property type="entry name" value="MetI-like_sf"/>
</dbReference>
<evidence type="ECO:0000256" key="5">
    <source>
        <dbReference type="ARBA" id="ARBA00022597"/>
    </source>
</evidence>
<dbReference type="Pfam" id="PF00528">
    <property type="entry name" value="BPD_transp_1"/>
    <property type="match status" value="1"/>
</dbReference>
<gene>
    <name evidence="13" type="ORF">RT41_GL000113</name>
</gene>
<evidence type="ECO:0000256" key="10">
    <source>
        <dbReference type="ARBA" id="ARBA00023136"/>
    </source>
</evidence>
<feature type="transmembrane region" description="Helical" evidence="11">
    <location>
        <begin position="12"/>
        <end position="35"/>
    </location>
</feature>
<keyword evidence="7" id="KW-0571">Peptide transport</keyword>
<evidence type="ECO:0000313" key="13">
    <source>
        <dbReference type="EMBL" id="PCS01349.1"/>
    </source>
</evidence>
<dbReference type="PANTHER" id="PTHR32243">
    <property type="entry name" value="MALTOSE TRANSPORT SYSTEM PERMEASE-RELATED"/>
    <property type="match status" value="1"/>
</dbReference>
<dbReference type="GO" id="GO:0015833">
    <property type="term" value="P:peptide transport"/>
    <property type="evidence" value="ECO:0007669"/>
    <property type="project" value="UniProtKB-KW"/>
</dbReference>
<dbReference type="GO" id="GO:0015031">
    <property type="term" value="P:protein transport"/>
    <property type="evidence" value="ECO:0007669"/>
    <property type="project" value="UniProtKB-KW"/>
</dbReference>
<keyword evidence="9 11" id="KW-1133">Transmembrane helix</keyword>
<name>A0A2A5RPN8_9LACT</name>
<evidence type="ECO:0000256" key="1">
    <source>
        <dbReference type="ARBA" id="ARBA00004651"/>
    </source>
</evidence>